<reference evidence="1" key="1">
    <citation type="submission" date="2018-02" db="EMBL/GenBank/DDBJ databases">
        <title>Rhizophora mucronata_Transcriptome.</title>
        <authorList>
            <person name="Meera S.P."/>
            <person name="Sreeshan A."/>
            <person name="Augustine A."/>
        </authorList>
    </citation>
    <scope>NUCLEOTIDE SEQUENCE</scope>
    <source>
        <tissue evidence="1">Leaf</tissue>
    </source>
</reference>
<proteinExistence type="predicted"/>
<accession>A0A2P2Q4S0</accession>
<evidence type="ECO:0000313" key="1">
    <source>
        <dbReference type="EMBL" id="MBX61983.1"/>
    </source>
</evidence>
<dbReference type="EMBL" id="GGEC01081499">
    <property type="protein sequence ID" value="MBX61983.1"/>
    <property type="molecule type" value="Transcribed_RNA"/>
</dbReference>
<organism evidence="1">
    <name type="scientific">Rhizophora mucronata</name>
    <name type="common">Asiatic mangrove</name>
    <dbReference type="NCBI Taxonomy" id="61149"/>
    <lineage>
        <taxon>Eukaryota</taxon>
        <taxon>Viridiplantae</taxon>
        <taxon>Streptophyta</taxon>
        <taxon>Embryophyta</taxon>
        <taxon>Tracheophyta</taxon>
        <taxon>Spermatophyta</taxon>
        <taxon>Magnoliopsida</taxon>
        <taxon>eudicotyledons</taxon>
        <taxon>Gunneridae</taxon>
        <taxon>Pentapetalae</taxon>
        <taxon>rosids</taxon>
        <taxon>fabids</taxon>
        <taxon>Malpighiales</taxon>
        <taxon>Rhizophoraceae</taxon>
        <taxon>Rhizophora</taxon>
    </lineage>
</organism>
<protein>
    <submittedName>
        <fullName evidence="1">Uncharacterized protein</fullName>
    </submittedName>
</protein>
<name>A0A2P2Q4S0_RHIMU</name>
<dbReference type="AlphaFoldDB" id="A0A2P2Q4S0"/>
<sequence length="74" mass="8830">MCNLLMPYIIEDIFTFLFFSPPYPIRKGCLACLSNFIFLLLSRKFIFHQEKGKLKYVHVEKFHNPQKEAKIVFS</sequence>